<keyword evidence="3" id="KW-1185">Reference proteome</keyword>
<sequence length="87" mass="9357">MSLRVLGLQRHVARCDVTGPSGGGGCRARPEALSPAAAPAPHPGGRSRRRDSQRQYVPRCPAVCRCVVGELVSHHKWLTTAPDLHDI</sequence>
<dbReference type="EMBL" id="BGZK01000343">
    <property type="protein sequence ID" value="GBP38088.1"/>
    <property type="molecule type" value="Genomic_DNA"/>
</dbReference>
<proteinExistence type="predicted"/>
<name>A0A4C1VG15_EUMVA</name>
<evidence type="ECO:0000313" key="2">
    <source>
        <dbReference type="EMBL" id="GBP38088.1"/>
    </source>
</evidence>
<dbReference type="Proteomes" id="UP000299102">
    <property type="component" value="Unassembled WGS sequence"/>
</dbReference>
<feature type="region of interest" description="Disordered" evidence="1">
    <location>
        <begin position="19"/>
        <end position="55"/>
    </location>
</feature>
<accession>A0A4C1VG15</accession>
<evidence type="ECO:0000256" key="1">
    <source>
        <dbReference type="SAM" id="MobiDB-lite"/>
    </source>
</evidence>
<gene>
    <name evidence="2" type="ORF">EVAR_95216_1</name>
</gene>
<comment type="caution">
    <text evidence="2">The sequence shown here is derived from an EMBL/GenBank/DDBJ whole genome shotgun (WGS) entry which is preliminary data.</text>
</comment>
<dbReference type="AlphaFoldDB" id="A0A4C1VG15"/>
<evidence type="ECO:0000313" key="3">
    <source>
        <dbReference type="Proteomes" id="UP000299102"/>
    </source>
</evidence>
<organism evidence="2 3">
    <name type="scientific">Eumeta variegata</name>
    <name type="common">Bagworm moth</name>
    <name type="synonym">Eumeta japonica</name>
    <dbReference type="NCBI Taxonomy" id="151549"/>
    <lineage>
        <taxon>Eukaryota</taxon>
        <taxon>Metazoa</taxon>
        <taxon>Ecdysozoa</taxon>
        <taxon>Arthropoda</taxon>
        <taxon>Hexapoda</taxon>
        <taxon>Insecta</taxon>
        <taxon>Pterygota</taxon>
        <taxon>Neoptera</taxon>
        <taxon>Endopterygota</taxon>
        <taxon>Lepidoptera</taxon>
        <taxon>Glossata</taxon>
        <taxon>Ditrysia</taxon>
        <taxon>Tineoidea</taxon>
        <taxon>Psychidae</taxon>
        <taxon>Oiketicinae</taxon>
        <taxon>Eumeta</taxon>
    </lineage>
</organism>
<protein>
    <submittedName>
        <fullName evidence="2">Uncharacterized protein</fullName>
    </submittedName>
</protein>
<reference evidence="2 3" key="1">
    <citation type="journal article" date="2019" name="Commun. Biol.">
        <title>The bagworm genome reveals a unique fibroin gene that provides high tensile strength.</title>
        <authorList>
            <person name="Kono N."/>
            <person name="Nakamura H."/>
            <person name="Ohtoshi R."/>
            <person name="Tomita M."/>
            <person name="Numata K."/>
            <person name="Arakawa K."/>
        </authorList>
    </citation>
    <scope>NUCLEOTIDE SEQUENCE [LARGE SCALE GENOMIC DNA]</scope>
</reference>